<sequence>MRRNLAAHMPPPRSLCVPVGPGAVVNAASPVPVATRGLNKCPSTATVLHEAEVRHMAFKSPLVFPSLRLGATRCTYRAVRLAIRSCFSCQAPLNEAGIVRHRVTRISNKRPSEISVPRHACTLLLCMSDVHDPP</sequence>
<organism evidence="1 2">
    <name type="scientific">Trypanosoma rangeli</name>
    <dbReference type="NCBI Taxonomy" id="5698"/>
    <lineage>
        <taxon>Eukaryota</taxon>
        <taxon>Discoba</taxon>
        <taxon>Euglenozoa</taxon>
        <taxon>Kinetoplastea</taxon>
        <taxon>Metakinetoplastina</taxon>
        <taxon>Trypanosomatida</taxon>
        <taxon>Trypanosomatidae</taxon>
        <taxon>Trypanosoma</taxon>
        <taxon>Herpetosoma</taxon>
    </lineage>
</organism>
<evidence type="ECO:0000313" key="1">
    <source>
        <dbReference type="EMBL" id="RNF10687.1"/>
    </source>
</evidence>
<evidence type="ECO:0000313" key="2">
    <source>
        <dbReference type="Proteomes" id="UP000283634"/>
    </source>
</evidence>
<accession>A0A422NYX9</accession>
<name>A0A422NYX9_TRYRA</name>
<dbReference type="Proteomes" id="UP000283634">
    <property type="component" value="Unassembled WGS sequence"/>
</dbReference>
<dbReference type="EMBL" id="MKGL01000028">
    <property type="protein sequence ID" value="RNF10687.1"/>
    <property type="molecule type" value="Genomic_DNA"/>
</dbReference>
<comment type="caution">
    <text evidence="1">The sequence shown here is derived from an EMBL/GenBank/DDBJ whole genome shotgun (WGS) entry which is preliminary data.</text>
</comment>
<dbReference type="RefSeq" id="XP_029241705.1">
    <property type="nucleotide sequence ID" value="XM_029378436.1"/>
</dbReference>
<protein>
    <submittedName>
        <fullName evidence="1">Uncharacterized protein</fullName>
    </submittedName>
</protein>
<gene>
    <name evidence="1" type="ORF">TraAM80_01390</name>
</gene>
<dbReference type="AlphaFoldDB" id="A0A422NYX9"/>
<reference evidence="1 2" key="1">
    <citation type="journal article" date="2018" name="BMC Genomics">
        <title>Genomic comparison of Trypanosoma conorhini and Trypanosoma rangeli to Trypanosoma cruzi strains of high and low virulence.</title>
        <authorList>
            <person name="Bradwell K.R."/>
            <person name="Koparde V.N."/>
            <person name="Matveyev A.V."/>
            <person name="Serrano M.G."/>
            <person name="Alves J.M."/>
            <person name="Parikh H."/>
            <person name="Huang B."/>
            <person name="Lee V."/>
            <person name="Espinosa-Alvarez O."/>
            <person name="Ortiz P.A."/>
            <person name="Costa-Martins A.G."/>
            <person name="Teixeira M.M."/>
            <person name="Buck G.A."/>
        </authorList>
    </citation>
    <scope>NUCLEOTIDE SEQUENCE [LARGE SCALE GENOMIC DNA]</scope>
    <source>
        <strain evidence="1 2">AM80</strain>
    </source>
</reference>
<dbReference type="GeneID" id="40325323"/>
<keyword evidence="2" id="KW-1185">Reference proteome</keyword>
<proteinExistence type="predicted"/>